<dbReference type="OrthoDB" id="664222at2"/>
<dbReference type="InterPro" id="IPR001130">
    <property type="entry name" value="TatD-like"/>
</dbReference>
<dbReference type="Gene3D" id="3.20.20.140">
    <property type="entry name" value="Metal-dependent hydrolases"/>
    <property type="match status" value="1"/>
</dbReference>
<feature type="binding site" evidence="1">
    <location>
        <position position="127"/>
    </location>
    <ligand>
        <name>a divalent metal cation</name>
        <dbReference type="ChEBI" id="CHEBI:60240"/>
        <label>2</label>
    </ligand>
</feature>
<evidence type="ECO:0000313" key="2">
    <source>
        <dbReference type="EMBL" id="SCQ18943.1"/>
    </source>
</evidence>
<feature type="binding site" evidence="1">
    <location>
        <position position="171"/>
    </location>
    <ligand>
        <name>a divalent metal cation</name>
        <dbReference type="ChEBI" id="CHEBI:60240"/>
        <label>1</label>
    </ligand>
</feature>
<protein>
    <submittedName>
        <fullName evidence="2">Putative deoxyribonuclease YcfH</fullName>
        <ecNumber evidence="2">3.1.21.-</ecNumber>
    </submittedName>
</protein>
<dbReference type="GO" id="GO:0046872">
    <property type="term" value="F:metal ion binding"/>
    <property type="evidence" value="ECO:0007669"/>
    <property type="project" value="UniProtKB-KW"/>
</dbReference>
<dbReference type="Proteomes" id="UP000182057">
    <property type="component" value="Unassembled WGS sequence"/>
</dbReference>
<dbReference type="GO" id="GO:0005829">
    <property type="term" value="C:cytosol"/>
    <property type="evidence" value="ECO:0007669"/>
    <property type="project" value="TreeGrafter"/>
</dbReference>
<feature type="binding site" evidence="1">
    <location>
        <position position="68"/>
    </location>
    <ligand>
        <name>a divalent metal cation</name>
        <dbReference type="ChEBI" id="CHEBI:60240"/>
        <label>1</label>
    </ligand>
</feature>
<dbReference type="Pfam" id="PF01026">
    <property type="entry name" value="TatD_DNase"/>
    <property type="match status" value="1"/>
</dbReference>
<dbReference type="PANTHER" id="PTHR46124">
    <property type="entry name" value="D-AMINOACYL-TRNA DEACYLASE"/>
    <property type="match status" value="1"/>
</dbReference>
<feature type="binding site" evidence="1">
    <location>
        <position position="103"/>
    </location>
    <ligand>
        <name>a divalent metal cation</name>
        <dbReference type="ChEBI" id="CHEBI:60240"/>
        <label>2</label>
    </ligand>
</feature>
<keyword evidence="1" id="KW-0479">Metal-binding</keyword>
<dbReference type="EMBL" id="FMMM01000021">
    <property type="protein sequence ID" value="SCQ18943.1"/>
    <property type="molecule type" value="Genomic_DNA"/>
</dbReference>
<reference evidence="2 3" key="1">
    <citation type="submission" date="2016-09" db="EMBL/GenBank/DDBJ databases">
        <authorList>
            <person name="Capua I."/>
            <person name="De Benedictis P."/>
            <person name="Joannis T."/>
            <person name="Lombin L.H."/>
            <person name="Cattoli G."/>
        </authorList>
    </citation>
    <scope>NUCLEOTIDE SEQUENCE [LARGE SCALE GENOMIC DNA]</scope>
    <source>
        <strain evidence="2 3">UB20</strain>
    </source>
</reference>
<organism evidence="2 3">
    <name type="scientific">Tannerella forsythia</name>
    <name type="common">Bacteroides forsythus</name>
    <dbReference type="NCBI Taxonomy" id="28112"/>
    <lineage>
        <taxon>Bacteria</taxon>
        <taxon>Pseudomonadati</taxon>
        <taxon>Bacteroidota</taxon>
        <taxon>Bacteroidia</taxon>
        <taxon>Bacteroidales</taxon>
        <taxon>Tannerellaceae</taxon>
        <taxon>Tannerella</taxon>
    </lineage>
</organism>
<evidence type="ECO:0000313" key="3">
    <source>
        <dbReference type="Proteomes" id="UP000182057"/>
    </source>
</evidence>
<dbReference type="SUPFAM" id="SSF51556">
    <property type="entry name" value="Metallo-dependent hydrolases"/>
    <property type="match status" value="1"/>
</dbReference>
<dbReference type="RefSeq" id="WP_074449461.1">
    <property type="nucleotide sequence ID" value="NZ_FMMM01000021.1"/>
</dbReference>
<accession>A0A1D3UFQ0</accession>
<gene>
    <name evidence="2" type="primary">ycfH</name>
    <name evidence="2" type="ORF">TFUB20_00530</name>
</gene>
<dbReference type="GO" id="GO:0016788">
    <property type="term" value="F:hydrolase activity, acting on ester bonds"/>
    <property type="evidence" value="ECO:0007669"/>
    <property type="project" value="InterPro"/>
</dbReference>
<sequence length="212" mass="24298">MKYYDIHTHQISQEQNENAVFSLDLRAPFKLHPDRLYAAGIHPWYADDKQWEVLKKWISHPRIVLVGEAGLDRLALTPPNIQEELFIRQIGLSEEAGKPLIIHCVKAWDELLRIRRITHPVMPWIIHGFRGKKQLAEQLLGRGFYLSFGARYHPEALQAAWTAGRLLLETDDSPIHIGCLYREVAEELQITEALLSQTVGSIFIPLITSPVP</sequence>
<dbReference type="InterPro" id="IPR032466">
    <property type="entry name" value="Metal_Hydrolase"/>
</dbReference>
<keyword evidence="2" id="KW-0378">Hydrolase</keyword>
<dbReference type="AlphaFoldDB" id="A0A1D3UFQ0"/>
<proteinExistence type="predicted"/>
<dbReference type="PANTHER" id="PTHR46124:SF3">
    <property type="entry name" value="HYDROLASE"/>
    <property type="match status" value="1"/>
</dbReference>
<dbReference type="EC" id="3.1.21.-" evidence="2"/>
<evidence type="ECO:0000256" key="1">
    <source>
        <dbReference type="PIRSR" id="PIRSR005902-1"/>
    </source>
</evidence>
<name>A0A1D3UFQ0_TANFO</name>